<keyword evidence="2" id="KW-1185">Reference proteome</keyword>
<dbReference type="RefSeq" id="WP_238228897.1">
    <property type="nucleotide sequence ID" value="NZ_BAAADH010000058.1"/>
</dbReference>
<reference evidence="1" key="2">
    <citation type="submission" date="2021-08" db="EMBL/GenBank/DDBJ databases">
        <authorList>
            <person name="Tani A."/>
            <person name="Ola A."/>
            <person name="Ogura Y."/>
            <person name="Katsura K."/>
            <person name="Hayashi T."/>
        </authorList>
    </citation>
    <scope>NUCLEOTIDE SEQUENCE</scope>
    <source>
        <strain evidence="1">NBRC 15686</strain>
    </source>
</reference>
<dbReference type="EMBL" id="BPRC01000040">
    <property type="protein sequence ID" value="GJE68021.1"/>
    <property type="molecule type" value="Genomic_DNA"/>
</dbReference>
<name>A0ABQ4UL67_9HYPH</name>
<sequence>MLIEHVMRFLVGLSDEVMIMNHGEMLYKGLPKGLSKDRKVVETYLGEGTSGRLSAQTETASVDPVDLDCLDDAAPDPWSQKAEAAARRLLMQHRSGRIYPIDFLRLESILAERTEVDDLNTITRVARDIVKAQSEGAPIDQKFELLARIFAEVAGVRKARAPSAATKQVGDVRAQAIEKAARDLVSREGSRIDARALEALRVALERSAPEEIVPALDASARGLR</sequence>
<proteinExistence type="predicted"/>
<gene>
    <name evidence="1" type="ORF">LNAOJCKE_5257</name>
</gene>
<evidence type="ECO:0000313" key="1">
    <source>
        <dbReference type="EMBL" id="GJE68021.1"/>
    </source>
</evidence>
<evidence type="ECO:0000313" key="2">
    <source>
        <dbReference type="Proteomes" id="UP001055039"/>
    </source>
</evidence>
<dbReference type="Proteomes" id="UP001055039">
    <property type="component" value="Unassembled WGS sequence"/>
</dbReference>
<protein>
    <submittedName>
        <fullName evidence="1">Uncharacterized protein</fullName>
    </submittedName>
</protein>
<comment type="caution">
    <text evidence="1">The sequence shown here is derived from an EMBL/GenBank/DDBJ whole genome shotgun (WGS) entry which is preliminary data.</text>
</comment>
<accession>A0ABQ4UL67</accession>
<organism evidence="1 2">
    <name type="scientific">Methylorubrum aminovorans</name>
    <dbReference type="NCBI Taxonomy" id="269069"/>
    <lineage>
        <taxon>Bacteria</taxon>
        <taxon>Pseudomonadati</taxon>
        <taxon>Pseudomonadota</taxon>
        <taxon>Alphaproteobacteria</taxon>
        <taxon>Hyphomicrobiales</taxon>
        <taxon>Methylobacteriaceae</taxon>
        <taxon>Methylorubrum</taxon>
    </lineage>
</organism>
<reference evidence="1" key="1">
    <citation type="journal article" date="2021" name="Front. Microbiol.">
        <title>Comprehensive Comparative Genomics and Phenotyping of Methylobacterium Species.</title>
        <authorList>
            <person name="Alessa O."/>
            <person name="Ogura Y."/>
            <person name="Fujitani Y."/>
            <person name="Takami H."/>
            <person name="Hayashi T."/>
            <person name="Sahin N."/>
            <person name="Tani A."/>
        </authorList>
    </citation>
    <scope>NUCLEOTIDE SEQUENCE</scope>
    <source>
        <strain evidence="1">NBRC 15686</strain>
    </source>
</reference>